<accession>A0A8D9M0Y7</accession>
<name>A0A8D9M0Y7_BRACM</name>
<evidence type="ECO:0000313" key="2">
    <source>
        <dbReference type="Proteomes" id="UP000694005"/>
    </source>
</evidence>
<proteinExistence type="predicted"/>
<sequence length="70" mass="8135">MHIFSQFFFPNSQSERSLSGLRRLTSVREDAPSFFSFFVHRTLSLIDRKSYSVGDTNFLFFAAVMWLFGG</sequence>
<gene>
    <name evidence="1" type="ORF">BRAPAZ1V2_A02P22270.2</name>
</gene>
<dbReference type="EMBL" id="LS974618">
    <property type="protein sequence ID" value="CAG7893275.1"/>
    <property type="molecule type" value="Genomic_DNA"/>
</dbReference>
<dbReference type="AlphaFoldDB" id="A0A8D9M0Y7"/>
<organism evidence="1 2">
    <name type="scientific">Brassica campestris</name>
    <name type="common">Field mustard</name>
    <dbReference type="NCBI Taxonomy" id="3711"/>
    <lineage>
        <taxon>Eukaryota</taxon>
        <taxon>Viridiplantae</taxon>
        <taxon>Streptophyta</taxon>
        <taxon>Embryophyta</taxon>
        <taxon>Tracheophyta</taxon>
        <taxon>Spermatophyta</taxon>
        <taxon>Magnoliopsida</taxon>
        <taxon>eudicotyledons</taxon>
        <taxon>Gunneridae</taxon>
        <taxon>Pentapetalae</taxon>
        <taxon>rosids</taxon>
        <taxon>malvids</taxon>
        <taxon>Brassicales</taxon>
        <taxon>Brassicaceae</taxon>
        <taxon>Brassiceae</taxon>
        <taxon>Brassica</taxon>
    </lineage>
</organism>
<reference evidence="1 2" key="1">
    <citation type="submission" date="2021-07" db="EMBL/GenBank/DDBJ databases">
        <authorList>
            <consortium name="Genoscope - CEA"/>
            <person name="William W."/>
        </authorList>
    </citation>
    <scope>NUCLEOTIDE SEQUENCE [LARGE SCALE GENOMIC DNA]</scope>
</reference>
<evidence type="ECO:0000313" key="1">
    <source>
        <dbReference type="EMBL" id="CAG7893275.1"/>
    </source>
</evidence>
<dbReference type="Proteomes" id="UP000694005">
    <property type="component" value="Chromosome A02"/>
</dbReference>
<dbReference type="Gramene" id="A02p22270.2_BraZ1">
    <property type="protein sequence ID" value="A02p22270.2_BraZ1.CDS.1"/>
    <property type="gene ID" value="A02g22270.2_BraZ1"/>
</dbReference>
<protein>
    <submittedName>
        <fullName evidence="1">Uncharacterized protein</fullName>
    </submittedName>
</protein>